<dbReference type="Gene3D" id="3.90.1600.10">
    <property type="entry name" value="Palm domain of DNA polymerase"/>
    <property type="match status" value="1"/>
</dbReference>
<dbReference type="EMBL" id="JAPWTK010001506">
    <property type="protein sequence ID" value="KAJ8932304.1"/>
    <property type="molecule type" value="Genomic_DNA"/>
</dbReference>
<evidence type="ECO:0000256" key="8">
    <source>
        <dbReference type="ARBA" id="ARBA00049244"/>
    </source>
</evidence>
<evidence type="ECO:0000256" key="6">
    <source>
        <dbReference type="ARBA" id="ARBA00022932"/>
    </source>
</evidence>
<keyword evidence="3" id="KW-0808">Transferase</keyword>
<dbReference type="InterPro" id="IPR036397">
    <property type="entry name" value="RNaseH_sf"/>
</dbReference>
<evidence type="ECO:0000256" key="3">
    <source>
        <dbReference type="ARBA" id="ARBA00022679"/>
    </source>
</evidence>
<comment type="caution">
    <text evidence="11">The sequence shown here is derived from an EMBL/GenBank/DDBJ whole genome shotgun (WGS) entry which is preliminary data.</text>
</comment>
<evidence type="ECO:0000256" key="2">
    <source>
        <dbReference type="ARBA" id="ARBA00012417"/>
    </source>
</evidence>
<dbReference type="Proteomes" id="UP001162162">
    <property type="component" value="Unassembled WGS sequence"/>
</dbReference>
<keyword evidence="7" id="KW-0238">DNA-binding</keyword>
<keyword evidence="4" id="KW-0548">Nucleotidyltransferase</keyword>
<dbReference type="PROSITE" id="PS50157">
    <property type="entry name" value="ZINC_FINGER_C2H2_2"/>
    <property type="match status" value="1"/>
</dbReference>
<evidence type="ECO:0000256" key="5">
    <source>
        <dbReference type="ARBA" id="ARBA00022705"/>
    </source>
</evidence>
<sequence length="1058" mass="121871">MEKFFIVKEALKKVKRFNLTGRTLEFKINPIPTGKEPVSWIKEAINEVIQRGTEGLAPEDQVGFSFCSKEFKRGDGWIRFRPAKEVSRDDIWDMISGVYQSNSTGFSTETFCLGVTSVKMPAGKGRGRLYNSFDEECNMRRGIIVINNKDNMCLPRALVVAIAYVNKDKDQTKVRRDIGKIQTQQAIQLCTSAGVVIPEEGAGIPELQQFQQHLHQYKIVVYGYGGKGREVIFSGSTEGPKLNLIYHEGHYNAITSLTAAFVCVYFCEECHVPYDHKGDHRCGGTCPCCQQSPSCPQGIKIRCDSCKRSFRGQECFDNHKKLHSLGKSTVCDKITRCDDCLKTLKSGRKHVCGEKYCRVCMSHVPQDHLCFMQPDTRKPEPKETLFVFYDLETRQEKVLDDGSVLHEPNLCAALWKYLTEVRKKFKQVIVIAHNGKAFDHQFILNYILVNTDLNPELIMRGTKIISMKMENVKFLDSLNYFPMALSKLPKAFGLGDGFKKGYFPHLFNTIDNSNYVGPLPPLEFYSPDNIKPEERDKFLEWYEAHKQDEFNMQRDLVEYCISDVEILTAACLKFREQLLDTGNVCPFTEACTIASACNKVYRRNFLQPNTIGIIPRGGYRWKDNQSKIAIQWLLWLERTREINILHAGKGKESVVHGVKVDGFCPNIKEIFEFHGCYFHGCEKCFRQGRDVPLHDNQDETMNSRRESTNIRMERLRDFGYTITEIWECEFRKMLKDNGELKTFLENHAFPPNPLNPRDCFYGGRTGNTVEYYKCKAGEKIKYVDVCSLYPWHKQTVSLNVKCYHHEIYIILYSPTKMNNKLMFVLCRTCGETMNQEECTHTDEQRALTGTWVIDEVNKALTLGYELMKIHEIWNYQVDQFNTVTKAGGLFTDMMNKFIKVKQQASGWPNNCSTQEQKDRYIEEFLKRENRPLGIFGMLIDPGIYVNSALPINEDTLVVNWEQKEEAYDILSTVNVVIAAYVTTQARLKLYSYLERLGDRVLYYDTDSVIYVSKEGEYEPETGNFIGDLTDELEIYGKGCYITEFVSGVQRTMLIRFTP</sequence>
<dbReference type="InterPro" id="IPR004868">
    <property type="entry name" value="DNA-dir_DNA_pol_B_mt/vir"/>
</dbReference>
<dbReference type="InterPro" id="IPR012337">
    <property type="entry name" value="RNaseH-like_sf"/>
</dbReference>
<dbReference type="Gene3D" id="3.30.420.10">
    <property type="entry name" value="Ribonuclease H-like superfamily/Ribonuclease H"/>
    <property type="match status" value="1"/>
</dbReference>
<dbReference type="PROSITE" id="PS00028">
    <property type="entry name" value="ZINC_FINGER_C2H2_1"/>
    <property type="match status" value="1"/>
</dbReference>
<keyword evidence="12" id="KW-1185">Reference proteome</keyword>
<evidence type="ECO:0000256" key="9">
    <source>
        <dbReference type="PROSITE-ProRule" id="PRU00042"/>
    </source>
</evidence>
<dbReference type="Pfam" id="PF03175">
    <property type="entry name" value="DNA_pol_B_2"/>
    <property type="match status" value="1"/>
</dbReference>
<reference evidence="11" key="1">
    <citation type="journal article" date="2023" name="Insect Mol. Biol.">
        <title>Genome sequencing provides insights into the evolution of gene families encoding plant cell wall-degrading enzymes in longhorned beetles.</title>
        <authorList>
            <person name="Shin N.R."/>
            <person name="Okamura Y."/>
            <person name="Kirsch R."/>
            <person name="Pauchet Y."/>
        </authorList>
    </citation>
    <scope>NUCLEOTIDE SEQUENCE</scope>
    <source>
        <strain evidence="11">AMC_N1</strain>
    </source>
</reference>
<comment type="catalytic activity">
    <reaction evidence="8">
        <text>DNA(n) + a 2'-deoxyribonucleoside 5'-triphosphate = DNA(n+1) + diphosphate</text>
        <dbReference type="Rhea" id="RHEA:22508"/>
        <dbReference type="Rhea" id="RHEA-COMP:17339"/>
        <dbReference type="Rhea" id="RHEA-COMP:17340"/>
        <dbReference type="ChEBI" id="CHEBI:33019"/>
        <dbReference type="ChEBI" id="CHEBI:61560"/>
        <dbReference type="ChEBI" id="CHEBI:173112"/>
        <dbReference type="EC" id="2.7.7.7"/>
    </reaction>
</comment>
<name>A0AAV8X012_9CUCU</name>
<dbReference type="SUPFAM" id="SSF53098">
    <property type="entry name" value="Ribonuclease H-like"/>
    <property type="match status" value="1"/>
</dbReference>
<comment type="similarity">
    <text evidence="1">Belongs to the DNA polymerase type-B family.</text>
</comment>
<dbReference type="SUPFAM" id="SSF56672">
    <property type="entry name" value="DNA/RNA polymerases"/>
    <property type="match status" value="1"/>
</dbReference>
<protein>
    <recommendedName>
        <fullName evidence="2">DNA-directed DNA polymerase</fullName>
        <ecNumber evidence="2">2.7.7.7</ecNumber>
    </recommendedName>
</protein>
<proteinExistence type="inferred from homology"/>
<evidence type="ECO:0000313" key="12">
    <source>
        <dbReference type="Proteomes" id="UP001162162"/>
    </source>
</evidence>
<keyword evidence="5" id="KW-0235">DNA replication</keyword>
<feature type="domain" description="C2H2-type" evidence="10">
    <location>
        <begin position="301"/>
        <end position="328"/>
    </location>
</feature>
<evidence type="ECO:0000259" key="10">
    <source>
        <dbReference type="PROSITE" id="PS50157"/>
    </source>
</evidence>
<evidence type="ECO:0000256" key="1">
    <source>
        <dbReference type="ARBA" id="ARBA00005755"/>
    </source>
</evidence>
<dbReference type="AlphaFoldDB" id="A0AAV8X012"/>
<dbReference type="Gene3D" id="3.40.960.10">
    <property type="entry name" value="VSR Endonuclease"/>
    <property type="match status" value="1"/>
</dbReference>
<dbReference type="PANTHER" id="PTHR33568:SF3">
    <property type="entry name" value="DNA-DIRECTED DNA POLYMERASE"/>
    <property type="match status" value="1"/>
</dbReference>
<keyword evidence="9" id="KW-0862">Zinc</keyword>
<evidence type="ECO:0000256" key="4">
    <source>
        <dbReference type="ARBA" id="ARBA00022695"/>
    </source>
</evidence>
<dbReference type="GO" id="GO:0042575">
    <property type="term" value="C:DNA polymerase complex"/>
    <property type="evidence" value="ECO:0007669"/>
    <property type="project" value="UniProtKB-ARBA"/>
</dbReference>
<dbReference type="PANTHER" id="PTHR33568">
    <property type="entry name" value="DNA POLYMERASE"/>
    <property type="match status" value="1"/>
</dbReference>
<accession>A0AAV8X012</accession>
<dbReference type="GO" id="GO:0008270">
    <property type="term" value="F:zinc ion binding"/>
    <property type="evidence" value="ECO:0007669"/>
    <property type="project" value="UniProtKB-KW"/>
</dbReference>
<dbReference type="GO" id="GO:0003677">
    <property type="term" value="F:DNA binding"/>
    <property type="evidence" value="ECO:0007669"/>
    <property type="project" value="UniProtKB-KW"/>
</dbReference>
<dbReference type="InterPro" id="IPR043502">
    <property type="entry name" value="DNA/RNA_pol_sf"/>
</dbReference>
<keyword evidence="6" id="KW-0239">DNA-directed DNA polymerase</keyword>
<dbReference type="EC" id="2.7.7.7" evidence="2"/>
<evidence type="ECO:0000256" key="7">
    <source>
        <dbReference type="ARBA" id="ARBA00023125"/>
    </source>
</evidence>
<organism evidence="11 12">
    <name type="scientific">Aromia moschata</name>
    <dbReference type="NCBI Taxonomy" id="1265417"/>
    <lineage>
        <taxon>Eukaryota</taxon>
        <taxon>Metazoa</taxon>
        <taxon>Ecdysozoa</taxon>
        <taxon>Arthropoda</taxon>
        <taxon>Hexapoda</taxon>
        <taxon>Insecta</taxon>
        <taxon>Pterygota</taxon>
        <taxon>Neoptera</taxon>
        <taxon>Endopterygota</taxon>
        <taxon>Coleoptera</taxon>
        <taxon>Polyphaga</taxon>
        <taxon>Cucujiformia</taxon>
        <taxon>Chrysomeloidea</taxon>
        <taxon>Cerambycidae</taxon>
        <taxon>Cerambycinae</taxon>
        <taxon>Callichromatini</taxon>
        <taxon>Aromia</taxon>
    </lineage>
</organism>
<keyword evidence="9" id="KW-0863">Zinc-finger</keyword>
<dbReference type="InterPro" id="IPR023211">
    <property type="entry name" value="DNA_pol_palm_dom_sf"/>
</dbReference>
<dbReference type="GO" id="GO:0003887">
    <property type="term" value="F:DNA-directed DNA polymerase activity"/>
    <property type="evidence" value="ECO:0007669"/>
    <property type="project" value="UniProtKB-KW"/>
</dbReference>
<dbReference type="GO" id="GO:0000166">
    <property type="term" value="F:nucleotide binding"/>
    <property type="evidence" value="ECO:0007669"/>
    <property type="project" value="InterPro"/>
</dbReference>
<dbReference type="GO" id="GO:0006260">
    <property type="term" value="P:DNA replication"/>
    <property type="evidence" value="ECO:0007669"/>
    <property type="project" value="UniProtKB-KW"/>
</dbReference>
<evidence type="ECO:0000313" key="11">
    <source>
        <dbReference type="EMBL" id="KAJ8932304.1"/>
    </source>
</evidence>
<keyword evidence="9" id="KW-0479">Metal-binding</keyword>
<dbReference type="InterPro" id="IPR013087">
    <property type="entry name" value="Znf_C2H2_type"/>
</dbReference>
<gene>
    <name evidence="11" type="ORF">NQ318_013123</name>
</gene>